<feature type="transmembrane region" description="Helical" evidence="1">
    <location>
        <begin position="320"/>
        <end position="340"/>
    </location>
</feature>
<dbReference type="RefSeq" id="WP_093665800.1">
    <property type="nucleotide sequence ID" value="NZ_FOCF01000005.1"/>
</dbReference>
<feature type="transmembrane region" description="Helical" evidence="1">
    <location>
        <begin position="234"/>
        <end position="257"/>
    </location>
</feature>
<keyword evidence="1" id="KW-0812">Transmembrane</keyword>
<dbReference type="AlphaFoldDB" id="A0A1H8EP04"/>
<protein>
    <submittedName>
        <fullName evidence="2">Uncharacterized protein</fullName>
    </submittedName>
</protein>
<keyword evidence="3" id="KW-1185">Reference proteome</keyword>
<proteinExistence type="predicted"/>
<dbReference type="OrthoDB" id="8477220at2"/>
<reference evidence="3" key="1">
    <citation type="submission" date="2016-10" db="EMBL/GenBank/DDBJ databases">
        <authorList>
            <person name="Varghese N."/>
            <person name="Submissions S."/>
        </authorList>
    </citation>
    <scope>NUCLEOTIDE SEQUENCE [LARGE SCALE GENOMIC DNA]</scope>
    <source>
        <strain evidence="3">S6-262</strain>
    </source>
</reference>
<feature type="transmembrane region" description="Helical" evidence="1">
    <location>
        <begin position="352"/>
        <end position="378"/>
    </location>
</feature>
<sequence>MLAGLLFANHDAEDRPDRLIATLPFAGSTLIEYQARQLIGAGAAQLIVVADRLTPDLLGAMSRIGRRGVSVDAVRSADEAAEKLHPLACVLVLADGLVATDMAVGALAREGGDALLVVPGDKADADYERVGGRLAWAGVARVQPQRVAEVAALPRDYDMQSALVRAAEQAGATHLSSPADLDRQGHGFAFDERTLAQRGRRVVASLFAGRTNWFDRWIVAPVARSLLPVLVARGLSGVVMAALAALLGIAGCAALIWNLPAAGAGMALVGSLVAILGETLAALRGEDRVEPWLRAEGRVIPLVALLVLGWTLGLDGVDDGPLVGGIATVVVAALAERAIATRALWWGSPIAYLLPVVVAALAGAPLFGTAVAGVYAAATLGAAIEDLRTRG</sequence>
<feature type="transmembrane region" description="Helical" evidence="1">
    <location>
        <begin position="263"/>
        <end position="283"/>
    </location>
</feature>
<gene>
    <name evidence="2" type="ORF">SAMN05192583_2252</name>
</gene>
<dbReference type="Proteomes" id="UP000199206">
    <property type="component" value="Unassembled WGS sequence"/>
</dbReference>
<dbReference type="STRING" id="1166340.SAMN05192583_2252"/>
<keyword evidence="1" id="KW-1133">Transmembrane helix</keyword>
<evidence type="ECO:0000313" key="2">
    <source>
        <dbReference type="EMBL" id="SEN21259.1"/>
    </source>
</evidence>
<evidence type="ECO:0000256" key="1">
    <source>
        <dbReference type="SAM" id="Phobius"/>
    </source>
</evidence>
<name>A0A1H8EP04_9SPHN</name>
<accession>A0A1H8EP04</accession>
<keyword evidence="1" id="KW-0472">Membrane</keyword>
<organism evidence="2 3">
    <name type="scientific">Sphingomonas gellani</name>
    <dbReference type="NCBI Taxonomy" id="1166340"/>
    <lineage>
        <taxon>Bacteria</taxon>
        <taxon>Pseudomonadati</taxon>
        <taxon>Pseudomonadota</taxon>
        <taxon>Alphaproteobacteria</taxon>
        <taxon>Sphingomonadales</taxon>
        <taxon>Sphingomonadaceae</taxon>
        <taxon>Sphingomonas</taxon>
    </lineage>
</organism>
<feature type="transmembrane region" description="Helical" evidence="1">
    <location>
        <begin position="295"/>
        <end position="314"/>
    </location>
</feature>
<evidence type="ECO:0000313" key="3">
    <source>
        <dbReference type="Proteomes" id="UP000199206"/>
    </source>
</evidence>
<dbReference type="EMBL" id="FOCF01000005">
    <property type="protein sequence ID" value="SEN21259.1"/>
    <property type="molecule type" value="Genomic_DNA"/>
</dbReference>